<reference evidence="2" key="1">
    <citation type="submission" date="2021-06" db="EMBL/GenBank/DDBJ databases">
        <title>Parelaphostrongylus tenuis whole genome reference sequence.</title>
        <authorList>
            <person name="Garwood T.J."/>
            <person name="Larsen P.A."/>
            <person name="Fountain-Jones N.M."/>
            <person name="Garbe J.R."/>
            <person name="Macchietto M.G."/>
            <person name="Kania S.A."/>
            <person name="Gerhold R.W."/>
            <person name="Richards J.E."/>
            <person name="Wolf T.M."/>
        </authorList>
    </citation>
    <scope>NUCLEOTIDE SEQUENCE</scope>
    <source>
        <strain evidence="2">MNPRO001-30</strain>
        <tissue evidence="2">Meninges</tissue>
    </source>
</reference>
<sequence>MWGTAYLQMVSRVSQQENKKFQTSEGRAQSFYLKRVTEGIFATTVQHASLNVLCKFDEDVHSHLSKLDFARDSAA</sequence>
<keyword evidence="3" id="KW-1185">Reference proteome</keyword>
<evidence type="ECO:0000313" key="1">
    <source>
        <dbReference type="EMBL" id="KAJ1371234.1"/>
    </source>
</evidence>
<organism evidence="2 3">
    <name type="scientific">Parelaphostrongylus tenuis</name>
    <name type="common">Meningeal worm</name>
    <dbReference type="NCBI Taxonomy" id="148309"/>
    <lineage>
        <taxon>Eukaryota</taxon>
        <taxon>Metazoa</taxon>
        <taxon>Ecdysozoa</taxon>
        <taxon>Nematoda</taxon>
        <taxon>Chromadorea</taxon>
        <taxon>Rhabditida</taxon>
        <taxon>Rhabditina</taxon>
        <taxon>Rhabditomorpha</taxon>
        <taxon>Strongyloidea</taxon>
        <taxon>Metastrongylidae</taxon>
        <taxon>Parelaphostrongylus</taxon>
    </lineage>
</organism>
<accession>A0AAD5R816</accession>
<gene>
    <name evidence="1" type="ORF">KIN20_033144</name>
    <name evidence="2" type="ORF">KIN20_033166</name>
</gene>
<name>A0AAD5R816_PARTN</name>
<dbReference type="AlphaFoldDB" id="A0AAD5R816"/>
<dbReference type="Proteomes" id="UP001196413">
    <property type="component" value="Unassembled WGS sequence"/>
</dbReference>
<evidence type="ECO:0000313" key="2">
    <source>
        <dbReference type="EMBL" id="KAJ1371252.1"/>
    </source>
</evidence>
<evidence type="ECO:0000313" key="3">
    <source>
        <dbReference type="Proteomes" id="UP001196413"/>
    </source>
</evidence>
<protein>
    <submittedName>
        <fullName evidence="2">Uncharacterized protein</fullName>
    </submittedName>
</protein>
<comment type="caution">
    <text evidence="2">The sequence shown here is derived from an EMBL/GenBank/DDBJ whole genome shotgun (WGS) entry which is preliminary data.</text>
</comment>
<proteinExistence type="predicted"/>
<dbReference type="EMBL" id="JAHQIW010006940">
    <property type="protein sequence ID" value="KAJ1371234.1"/>
    <property type="molecule type" value="Genomic_DNA"/>
</dbReference>
<dbReference type="EMBL" id="JAHQIW010006941">
    <property type="protein sequence ID" value="KAJ1371252.1"/>
    <property type="molecule type" value="Genomic_DNA"/>
</dbReference>